<dbReference type="GO" id="GO:0008408">
    <property type="term" value="F:3'-5' exonuclease activity"/>
    <property type="evidence" value="ECO:0007669"/>
    <property type="project" value="InterPro"/>
</dbReference>
<name>H4GIM6_9LACO</name>
<dbReference type="RefSeq" id="WP_007121910.1">
    <property type="nucleotide sequence ID" value="NZ_AICN01000021.1"/>
</dbReference>
<keyword evidence="1" id="KW-0808">Transferase</keyword>
<dbReference type="PANTHER" id="PTHR11669:SF8">
    <property type="entry name" value="DNA POLYMERASE III SUBUNIT DELTA"/>
    <property type="match status" value="1"/>
</dbReference>
<dbReference type="GO" id="GO:0006261">
    <property type="term" value="P:DNA-templated DNA replication"/>
    <property type="evidence" value="ECO:0007669"/>
    <property type="project" value="TreeGrafter"/>
</dbReference>
<reference evidence="1 2" key="1">
    <citation type="journal article" date="2013" name="Genome Announc.">
        <title>Genome Sequence of Lactobacillus gastricus PS3, a Strain Isolated from Human Milk.</title>
        <authorList>
            <person name="Martin V."/>
            <person name="Cardenas N."/>
            <person name="Jimenez E."/>
            <person name="Maldonado A."/>
            <person name="Rodriguez J.M."/>
            <person name="Fernandez L."/>
        </authorList>
    </citation>
    <scope>NUCLEOTIDE SEQUENCE [LARGE SCALE GENOMIC DNA]</scope>
    <source>
        <strain evidence="1 2">PS3</strain>
    </source>
</reference>
<dbReference type="InterPro" id="IPR027417">
    <property type="entry name" value="P-loop_NTPase"/>
</dbReference>
<sequence length="339" mass="38594">MTESLLTANDRQPQLVKRLQGLIDHNELVHAYLLVGPSGSGKKLLAQWVALRLFCLSPVNSQPDLTCDECQRILSNNHPDVVVAGPDGRQIKVDQIRHLKDEFSKSSVEGRQKVFIIEDAEKMTVNAANSLLKFIEEPGTDIYIFLLTTNKNAILPTIQSRTQIIELQPVSDEVGRELMTQAQIPDYLQPVIWGLTKSVDQAQSLLENDWLGQVVKLLVPWVQKLAGEDWLAFVEVQTKWMPLAIDRAHQQVIFDLIMLVVRDLLFIKQGVATNLIHFQQWYQPLSEVVSRLSSEQILFISERTLGLRHQLDQNINFQNILEQFVLQCFTRLGGYHRGA</sequence>
<comment type="caution">
    <text evidence="1">The sequence shown here is derived from an EMBL/GenBank/DDBJ whole genome shotgun (WGS) entry which is preliminary data.</text>
</comment>
<protein>
    <submittedName>
        <fullName evidence="1">DNA-directed DNA polymerase III delta prime subunit</fullName>
    </submittedName>
</protein>
<proteinExistence type="predicted"/>
<dbReference type="Proteomes" id="UP000004567">
    <property type="component" value="Unassembled WGS sequence"/>
</dbReference>
<dbReference type="InterPro" id="IPR050238">
    <property type="entry name" value="DNA_Rep/Repair_Clamp_Loader"/>
</dbReference>
<dbReference type="InterPro" id="IPR004622">
    <property type="entry name" value="DNA_pol_HolB"/>
</dbReference>
<dbReference type="EMBL" id="AICN01000021">
    <property type="protein sequence ID" value="EHS87221.1"/>
    <property type="molecule type" value="Genomic_DNA"/>
</dbReference>
<dbReference type="CDD" id="cd00009">
    <property type="entry name" value="AAA"/>
    <property type="match status" value="1"/>
</dbReference>
<evidence type="ECO:0000313" key="2">
    <source>
        <dbReference type="Proteomes" id="UP000004567"/>
    </source>
</evidence>
<keyword evidence="1" id="KW-0548">Nucleotidyltransferase</keyword>
<dbReference type="PATRIC" id="fig|1144300.3.peg.440"/>
<accession>H4GIM6</accession>
<dbReference type="OrthoDB" id="9810148at2"/>
<dbReference type="Gene3D" id="3.40.50.300">
    <property type="entry name" value="P-loop containing nucleotide triphosphate hydrolases"/>
    <property type="match status" value="1"/>
</dbReference>
<keyword evidence="1" id="KW-0239">DNA-directed DNA polymerase</keyword>
<dbReference type="NCBIfam" id="TIGR00678">
    <property type="entry name" value="holB"/>
    <property type="match status" value="1"/>
</dbReference>
<dbReference type="GO" id="GO:0003887">
    <property type="term" value="F:DNA-directed DNA polymerase activity"/>
    <property type="evidence" value="ECO:0007669"/>
    <property type="project" value="UniProtKB-KW"/>
</dbReference>
<dbReference type="AlphaFoldDB" id="H4GIM6"/>
<dbReference type="Pfam" id="PF13177">
    <property type="entry name" value="DNA_pol3_delta2"/>
    <property type="match status" value="1"/>
</dbReference>
<dbReference type="PANTHER" id="PTHR11669">
    <property type="entry name" value="REPLICATION FACTOR C / DNA POLYMERASE III GAMMA-TAU SUBUNIT"/>
    <property type="match status" value="1"/>
</dbReference>
<organism evidence="1 2">
    <name type="scientific">Limosilactobacillus gastricus PS3</name>
    <dbReference type="NCBI Taxonomy" id="1144300"/>
    <lineage>
        <taxon>Bacteria</taxon>
        <taxon>Bacillati</taxon>
        <taxon>Bacillota</taxon>
        <taxon>Bacilli</taxon>
        <taxon>Lactobacillales</taxon>
        <taxon>Lactobacillaceae</taxon>
        <taxon>Limosilactobacillus</taxon>
    </lineage>
</organism>
<gene>
    <name evidence="1" type="ORF">PS3_11357</name>
</gene>
<dbReference type="SUPFAM" id="SSF52540">
    <property type="entry name" value="P-loop containing nucleoside triphosphate hydrolases"/>
    <property type="match status" value="1"/>
</dbReference>
<dbReference type="STRING" id="1144300.PS3_11357"/>
<dbReference type="NCBIfam" id="NF005972">
    <property type="entry name" value="PRK08058.1"/>
    <property type="match status" value="1"/>
</dbReference>
<evidence type="ECO:0000313" key="1">
    <source>
        <dbReference type="EMBL" id="EHS87221.1"/>
    </source>
</evidence>